<keyword evidence="1" id="KW-0472">Membrane</keyword>
<organism evidence="2 3">
    <name type="scientific">Streptococcus panodentis</name>
    <dbReference type="NCBI Taxonomy" id="1581472"/>
    <lineage>
        <taxon>Bacteria</taxon>
        <taxon>Bacillati</taxon>
        <taxon>Bacillota</taxon>
        <taxon>Bacilli</taxon>
        <taxon>Lactobacillales</taxon>
        <taxon>Streptococcaceae</taxon>
        <taxon>Streptococcus</taxon>
    </lineage>
</organism>
<evidence type="ECO:0000256" key="1">
    <source>
        <dbReference type="SAM" id="Phobius"/>
    </source>
</evidence>
<keyword evidence="1" id="KW-0812">Transmembrane</keyword>
<dbReference type="EMBL" id="QFAY01000005">
    <property type="protein sequence ID" value="MBP2620375.1"/>
    <property type="molecule type" value="Genomic_DNA"/>
</dbReference>
<protein>
    <recommendedName>
        <fullName evidence="4">FtsX-like permease family protein</fullName>
    </recommendedName>
</protein>
<dbReference type="Proteomes" id="UP001519349">
    <property type="component" value="Unassembled WGS sequence"/>
</dbReference>
<comment type="caution">
    <text evidence="2">The sequence shown here is derived from an EMBL/GenBank/DDBJ whole genome shotgun (WGS) entry which is preliminary data.</text>
</comment>
<keyword evidence="3" id="KW-1185">Reference proteome</keyword>
<feature type="transmembrane region" description="Helical" evidence="1">
    <location>
        <begin position="74"/>
        <end position="94"/>
    </location>
</feature>
<dbReference type="RefSeq" id="WP_209550879.1">
    <property type="nucleotide sequence ID" value="NZ_QFAY01000005.1"/>
</dbReference>
<feature type="transmembrane region" description="Helical" evidence="1">
    <location>
        <begin position="29"/>
        <end position="54"/>
    </location>
</feature>
<name>A0ABS5AUY4_9STRE</name>
<keyword evidence="1" id="KW-1133">Transmembrane helix</keyword>
<evidence type="ECO:0000313" key="2">
    <source>
        <dbReference type="EMBL" id="MBP2620375.1"/>
    </source>
</evidence>
<proteinExistence type="predicted"/>
<evidence type="ECO:0000313" key="3">
    <source>
        <dbReference type="Proteomes" id="UP001519349"/>
    </source>
</evidence>
<reference evidence="2 3" key="1">
    <citation type="submission" date="2018-05" db="EMBL/GenBank/DDBJ databases">
        <title>Draft genome sequence of Streptococcus panodentis CCUG 70867T.</title>
        <authorList>
            <person name="Salva-Serra F."/>
            <person name="Mendez V."/>
            <person name="Jaen-Luchoro D."/>
            <person name="Gonzales-Siles L."/>
            <person name="Karlsson R."/>
            <person name="Engstrom-Jakobsson H."/>
            <person name="Busquets A."/>
            <person name="Gomila M."/>
            <person name="Pineiro-Iglesias B."/>
            <person name="Bennasar-Figueras A."/>
            <person name="Seeger M."/>
            <person name="Moore E."/>
        </authorList>
    </citation>
    <scope>NUCLEOTIDE SEQUENCE [LARGE SCALE GENOMIC DNA]</scope>
    <source>
        <strain evidence="2 3">CCUG 70867</strain>
    </source>
</reference>
<gene>
    <name evidence="2" type="ORF">DHL47_03305</name>
</gene>
<sequence>MFLSQEIATIESILQETRRRIFIPKQINALAQTAGVILTLIGIYILSLLISSWMTASIISLLDLSQQELTQLPMAMLVLVPGFLTNLLLLFAWVRLAEKRPLQALGLPKTGA</sequence>
<evidence type="ECO:0008006" key="4">
    <source>
        <dbReference type="Google" id="ProtNLM"/>
    </source>
</evidence>
<accession>A0ABS5AUY4</accession>